<proteinExistence type="predicted"/>
<organism evidence="1">
    <name type="scientific">marine metagenome</name>
    <dbReference type="NCBI Taxonomy" id="408172"/>
    <lineage>
        <taxon>unclassified sequences</taxon>
        <taxon>metagenomes</taxon>
        <taxon>ecological metagenomes</taxon>
    </lineage>
</organism>
<accession>A0A383F0J3</accession>
<evidence type="ECO:0000313" key="1">
    <source>
        <dbReference type="EMBL" id="SVE62439.1"/>
    </source>
</evidence>
<feature type="non-terminal residue" evidence="1">
    <location>
        <position position="35"/>
    </location>
</feature>
<reference evidence="1" key="1">
    <citation type="submission" date="2018-05" db="EMBL/GenBank/DDBJ databases">
        <authorList>
            <person name="Lanie J.A."/>
            <person name="Ng W.-L."/>
            <person name="Kazmierczak K.M."/>
            <person name="Andrzejewski T.M."/>
            <person name="Davidsen T.M."/>
            <person name="Wayne K.J."/>
            <person name="Tettelin H."/>
            <person name="Glass J.I."/>
            <person name="Rusch D."/>
            <person name="Podicherti R."/>
            <person name="Tsui H.-C.T."/>
            <person name="Winkler M.E."/>
        </authorList>
    </citation>
    <scope>NUCLEOTIDE SEQUENCE</scope>
</reference>
<sequence>MKETTTITSDLLKNKNTLTFPALASLTLAACGGGG</sequence>
<dbReference type="AlphaFoldDB" id="A0A383F0J3"/>
<dbReference type="PROSITE" id="PS51257">
    <property type="entry name" value="PROKAR_LIPOPROTEIN"/>
    <property type="match status" value="1"/>
</dbReference>
<name>A0A383F0J3_9ZZZZ</name>
<dbReference type="EMBL" id="UINC01230347">
    <property type="protein sequence ID" value="SVE62439.1"/>
    <property type="molecule type" value="Genomic_DNA"/>
</dbReference>
<gene>
    <name evidence="1" type="ORF">METZ01_LOCUS515293</name>
</gene>
<protein>
    <submittedName>
        <fullName evidence="1">Uncharacterized protein</fullName>
    </submittedName>
</protein>